<evidence type="ECO:0000256" key="3">
    <source>
        <dbReference type="ARBA" id="ARBA00022737"/>
    </source>
</evidence>
<dbReference type="InterPro" id="IPR019775">
    <property type="entry name" value="WD40_repeat_CS"/>
</dbReference>
<sequence length="722" mass="74894">MPGAAAAAAAAAAAGAPSQSAASATGSGAHPSQAAGPGSASGGGGPHGAGAVTLVSARLNELLDAIRREFELVAQDAPYSQAQAHAATRDQYEQRFSQQFAEIAAFQASLRELERAHTAMKAHYEDENMRLRQQQQQPGMPGGAHGHAPPHLGHPGPPPQPSHHEAMNGAAMGGYPSSQDPKRPRLNSHGAHGATPTKMEGGLGGPPQGSLSASSQRGGPGVAGGPPPGAASTAPQPSKSGNYPGGSGGGGSSSSAAGGSGSMPPGPGSGVAATPSAVVNAGKSKSGLATPMTGPSSAQAQAAGASVSQQQQQQQQQQQVMQRPSTSTTTPSSAFEPDAVAHWWKREGSDWVVVYNPNSASLQKSRLSIDLVHSLDHPSVACCVKFSADGKYLATGCNRMAQIFDVQSGVKVSTLVDNNASLEGDLYIRSVCFSPDGACLATGAEDHVIRVWDILKRRIRFVLQGHTQDIYSLDWSADGRAVVSGSGDRTIKVWDAETGACVMTLHNDRDPTIPHLPPPLYEAPKHSGITSVAINPIEPRCVASGCLDKMVRIWDTATGQLLERFEGHKDSVYSVSFSPDGRSLVSGSLDKSLKLGGGNGHLRPEYRVEARVTTRARHTFVGHRDFVLSLLPPDPSLASIEWIVSGSKDRTVVFWDGQSLLNPQSGGVHQLGPEGEVSDVNSATAFMLQGHKNSVISVAVSPTTGLLATGSGDCRARIWKIT</sequence>
<dbReference type="OrthoDB" id="17410at2759"/>
<feature type="domain" description="Transcriptional repressor Tup1 N-terminal" evidence="8">
    <location>
        <begin position="58"/>
        <end position="134"/>
    </location>
</feature>
<protein>
    <recommendedName>
        <fullName evidence="8">Transcriptional repressor Tup1 N-terminal domain-containing protein</fullName>
    </recommendedName>
</protein>
<evidence type="ECO:0000256" key="4">
    <source>
        <dbReference type="ARBA" id="ARBA00023015"/>
    </source>
</evidence>
<feature type="compositionally biased region" description="Gly residues" evidence="7">
    <location>
        <begin position="243"/>
        <end position="252"/>
    </location>
</feature>
<keyword evidence="3" id="KW-0677">Repeat</keyword>
<dbReference type="InterPro" id="IPR001680">
    <property type="entry name" value="WD40_rpt"/>
</dbReference>
<dbReference type="EMBL" id="ML014160">
    <property type="protein sequence ID" value="RKP01809.1"/>
    <property type="molecule type" value="Genomic_DNA"/>
</dbReference>
<dbReference type="PANTHER" id="PTHR19848">
    <property type="entry name" value="WD40 REPEAT PROTEIN"/>
    <property type="match status" value="1"/>
</dbReference>
<accession>A0A4V1IUU8</accession>
<dbReference type="Pfam" id="PF08581">
    <property type="entry name" value="Tup_N"/>
    <property type="match status" value="1"/>
</dbReference>
<dbReference type="SUPFAM" id="SSF50978">
    <property type="entry name" value="WD40 repeat-like"/>
    <property type="match status" value="1"/>
</dbReference>
<feature type="non-terminal residue" evidence="9">
    <location>
        <position position="722"/>
    </location>
</feature>
<feature type="region of interest" description="Disordered" evidence="7">
    <location>
        <begin position="1"/>
        <end position="51"/>
    </location>
</feature>
<dbReference type="Gene3D" id="2.130.10.10">
    <property type="entry name" value="YVTN repeat-like/Quinoprotein amine dehydrogenase"/>
    <property type="match status" value="1"/>
</dbReference>
<dbReference type="SMART" id="SM00320">
    <property type="entry name" value="WD40"/>
    <property type="match status" value="7"/>
</dbReference>
<feature type="repeat" description="WD" evidence="6">
    <location>
        <begin position="463"/>
        <end position="504"/>
    </location>
</feature>
<evidence type="ECO:0000256" key="1">
    <source>
        <dbReference type="ARBA" id="ARBA00022491"/>
    </source>
</evidence>
<feature type="repeat" description="WD" evidence="6">
    <location>
        <begin position="565"/>
        <end position="595"/>
    </location>
</feature>
<dbReference type="InterPro" id="IPR020472">
    <property type="entry name" value="WD40_PAC1"/>
</dbReference>
<keyword evidence="10" id="KW-1185">Reference proteome</keyword>
<proteinExistence type="predicted"/>
<keyword evidence="1" id="KW-0678">Repressor</keyword>
<dbReference type="PROSITE" id="PS50082">
    <property type="entry name" value="WD_REPEATS_2"/>
    <property type="match status" value="5"/>
</dbReference>
<dbReference type="Pfam" id="PF00400">
    <property type="entry name" value="WD40"/>
    <property type="match status" value="7"/>
</dbReference>
<dbReference type="InterPro" id="IPR036322">
    <property type="entry name" value="WD40_repeat_dom_sf"/>
</dbReference>
<dbReference type="Gene3D" id="1.20.5.340">
    <property type="match status" value="1"/>
</dbReference>
<feature type="compositionally biased region" description="Gly residues" evidence="7">
    <location>
        <begin position="39"/>
        <end position="48"/>
    </location>
</feature>
<feature type="repeat" description="WD" evidence="6">
    <location>
        <begin position="529"/>
        <end position="564"/>
    </location>
</feature>
<dbReference type="CDD" id="cd00200">
    <property type="entry name" value="WD40"/>
    <property type="match status" value="1"/>
</dbReference>
<keyword evidence="4" id="KW-0805">Transcription regulation</keyword>
<name>A0A4V1IUU8_9FUNG</name>
<feature type="repeat" description="WD" evidence="6">
    <location>
        <begin position="688"/>
        <end position="722"/>
    </location>
</feature>
<evidence type="ECO:0000313" key="9">
    <source>
        <dbReference type="EMBL" id="RKP01809.1"/>
    </source>
</evidence>
<dbReference type="InterPro" id="IPR015943">
    <property type="entry name" value="WD40/YVTN_repeat-like_dom_sf"/>
</dbReference>
<dbReference type="InterPro" id="IPR013890">
    <property type="entry name" value="Tscrpt_rep_Tup1_N"/>
</dbReference>
<dbReference type="Proteomes" id="UP000274922">
    <property type="component" value="Unassembled WGS sequence"/>
</dbReference>
<dbReference type="PROSITE" id="PS00678">
    <property type="entry name" value="WD_REPEATS_1"/>
    <property type="match status" value="3"/>
</dbReference>
<feature type="compositionally biased region" description="Low complexity" evidence="7">
    <location>
        <begin position="230"/>
        <end position="242"/>
    </location>
</feature>
<dbReference type="PROSITE" id="PS50294">
    <property type="entry name" value="WD_REPEATS_REGION"/>
    <property type="match status" value="4"/>
</dbReference>
<evidence type="ECO:0000256" key="5">
    <source>
        <dbReference type="ARBA" id="ARBA00023163"/>
    </source>
</evidence>
<keyword evidence="5" id="KW-0804">Transcription</keyword>
<evidence type="ECO:0000256" key="2">
    <source>
        <dbReference type="ARBA" id="ARBA00022574"/>
    </source>
</evidence>
<evidence type="ECO:0000256" key="6">
    <source>
        <dbReference type="PROSITE-ProRule" id="PRU00221"/>
    </source>
</evidence>
<organism evidence="9 10">
    <name type="scientific">Caulochytrium protostelioides</name>
    <dbReference type="NCBI Taxonomy" id="1555241"/>
    <lineage>
        <taxon>Eukaryota</taxon>
        <taxon>Fungi</taxon>
        <taxon>Fungi incertae sedis</taxon>
        <taxon>Chytridiomycota</taxon>
        <taxon>Chytridiomycota incertae sedis</taxon>
        <taxon>Chytridiomycetes</taxon>
        <taxon>Caulochytriales</taxon>
        <taxon>Caulochytriaceae</taxon>
        <taxon>Caulochytrium</taxon>
    </lineage>
</organism>
<feature type="repeat" description="WD" evidence="6">
    <location>
        <begin position="428"/>
        <end position="454"/>
    </location>
</feature>
<dbReference type="STRING" id="1555241.A0A4V1IUU8"/>
<feature type="compositionally biased region" description="Low complexity" evidence="7">
    <location>
        <begin position="296"/>
        <end position="333"/>
    </location>
</feature>
<gene>
    <name evidence="9" type="ORF">CXG81DRAFT_11506</name>
</gene>
<evidence type="ECO:0000256" key="7">
    <source>
        <dbReference type="SAM" id="MobiDB-lite"/>
    </source>
</evidence>
<feature type="region of interest" description="Disordered" evidence="7">
    <location>
        <begin position="130"/>
        <end position="334"/>
    </location>
</feature>
<dbReference type="PANTHER" id="PTHR19848:SF8">
    <property type="entry name" value="F-BOX AND WD REPEAT DOMAIN CONTAINING 7"/>
    <property type="match status" value="1"/>
</dbReference>
<dbReference type="PRINTS" id="PR00320">
    <property type="entry name" value="GPROTEINBRPT"/>
</dbReference>
<evidence type="ECO:0000259" key="8">
    <source>
        <dbReference type="Pfam" id="PF08581"/>
    </source>
</evidence>
<feature type="compositionally biased region" description="Low complexity" evidence="7">
    <location>
        <begin position="1"/>
        <end position="38"/>
    </location>
</feature>
<keyword evidence="2 6" id="KW-0853">WD repeat</keyword>
<evidence type="ECO:0000313" key="10">
    <source>
        <dbReference type="Proteomes" id="UP000274922"/>
    </source>
</evidence>
<dbReference type="AlphaFoldDB" id="A0A4V1IUU8"/>
<reference evidence="10" key="1">
    <citation type="journal article" date="2018" name="Nat. Microbiol.">
        <title>Leveraging single-cell genomics to expand the fungal tree of life.</title>
        <authorList>
            <person name="Ahrendt S.R."/>
            <person name="Quandt C.A."/>
            <person name="Ciobanu D."/>
            <person name="Clum A."/>
            <person name="Salamov A."/>
            <person name="Andreopoulos B."/>
            <person name="Cheng J.F."/>
            <person name="Woyke T."/>
            <person name="Pelin A."/>
            <person name="Henrissat B."/>
            <person name="Reynolds N.K."/>
            <person name="Benny G.L."/>
            <person name="Smith M.E."/>
            <person name="James T.Y."/>
            <person name="Grigoriev I.V."/>
        </authorList>
    </citation>
    <scope>NUCLEOTIDE SEQUENCE [LARGE SCALE GENOMIC DNA]</scope>
    <source>
        <strain evidence="10">ATCC 52028</strain>
    </source>
</reference>